<keyword evidence="3" id="KW-1185">Reference proteome</keyword>
<reference evidence="2 3" key="1">
    <citation type="submission" date="2015-03" db="EMBL/GenBank/DDBJ databases">
        <title>Draft Genome Sequence of Burkholderia andropogonis type strain ICMP2807, isolated from Sorghum bicolor.</title>
        <authorList>
            <person name="Lopes-Santos L."/>
            <person name="Castro D.B."/>
            <person name="Ottoboni L.M."/>
            <person name="Park D."/>
            <person name="Weirc B.S."/>
            <person name="Destefano S.A."/>
        </authorList>
    </citation>
    <scope>NUCLEOTIDE SEQUENCE [LARGE SCALE GENOMIC DNA]</scope>
    <source>
        <strain evidence="2 3">ICMP2807</strain>
    </source>
</reference>
<dbReference type="Proteomes" id="UP000033618">
    <property type="component" value="Unassembled WGS sequence"/>
</dbReference>
<name>A0A0F5K2P8_9BURK</name>
<sequence length="368" mass="41341">MKLGHVDGGLASFVVLSPKIHDFKLHLAHCTMAIAVPPPDACVFGDQDSEANGHEIVVYQSTILSEIKPELFRQRIALLKENIKQAEAMLHQIPQLMVKQQLPPYKLTRPERTAFTANCESTVTAFVGRRRALVSDMFSKTVRPLSEGGFRSFVIFLMSESRERDTRPFSSMRQSTMDVKRFDREDTLSFWHADHTEVAVTRLRSGPGNDETVTVYAKACRCLIHGIQSADWPSFHDGLEKFAPLVVELTEGSNVIVRHDISITSLSGQEIASQVAAFWKCLDNARAYFQLLEKTGMNGHVHFEVVKEKRRAIPESSFWETQERRLYDGDYTHMGNDGHAPGGNTVSALETTPSLENDVDAPFPHPLF</sequence>
<evidence type="ECO:0000313" key="2">
    <source>
        <dbReference type="EMBL" id="KKB64401.1"/>
    </source>
</evidence>
<evidence type="ECO:0000313" key="3">
    <source>
        <dbReference type="Proteomes" id="UP000033618"/>
    </source>
</evidence>
<proteinExistence type="predicted"/>
<gene>
    <name evidence="2" type="ORF">WM40_05610</name>
</gene>
<protein>
    <submittedName>
        <fullName evidence="2">Uncharacterized protein</fullName>
    </submittedName>
</protein>
<feature type="compositionally biased region" description="Polar residues" evidence="1">
    <location>
        <begin position="344"/>
        <end position="355"/>
    </location>
</feature>
<dbReference type="AlphaFoldDB" id="A0A0F5K2P8"/>
<evidence type="ECO:0000256" key="1">
    <source>
        <dbReference type="SAM" id="MobiDB-lite"/>
    </source>
</evidence>
<feature type="region of interest" description="Disordered" evidence="1">
    <location>
        <begin position="332"/>
        <end position="368"/>
    </location>
</feature>
<dbReference type="PATRIC" id="fig|28092.6.peg.1337"/>
<organism evidence="2 3">
    <name type="scientific">Robbsia andropogonis</name>
    <dbReference type="NCBI Taxonomy" id="28092"/>
    <lineage>
        <taxon>Bacteria</taxon>
        <taxon>Pseudomonadati</taxon>
        <taxon>Pseudomonadota</taxon>
        <taxon>Betaproteobacteria</taxon>
        <taxon>Burkholderiales</taxon>
        <taxon>Burkholderiaceae</taxon>
        <taxon>Robbsia</taxon>
    </lineage>
</organism>
<accession>A0A0F5K2P8</accession>
<comment type="caution">
    <text evidence="2">The sequence shown here is derived from an EMBL/GenBank/DDBJ whole genome shotgun (WGS) entry which is preliminary data.</text>
</comment>
<dbReference type="EMBL" id="LAQU01000004">
    <property type="protein sequence ID" value="KKB64401.1"/>
    <property type="molecule type" value="Genomic_DNA"/>
</dbReference>